<feature type="domain" description="Chorismate-utilising enzyme C-terminal" evidence="1">
    <location>
        <begin position="315"/>
        <end position="359"/>
    </location>
</feature>
<dbReference type="Pfam" id="PF00425">
    <property type="entry name" value="Chorismate_bind"/>
    <property type="match status" value="2"/>
</dbReference>
<dbReference type="SUPFAM" id="SSF56322">
    <property type="entry name" value="ADC synthase"/>
    <property type="match status" value="1"/>
</dbReference>
<dbReference type="AlphaFoldDB" id="A0A1M6G4S6"/>
<accession>A0A1M6G4S6</accession>
<dbReference type="Proteomes" id="UP000184231">
    <property type="component" value="Unassembled WGS sequence"/>
</dbReference>
<dbReference type="EMBL" id="FQYX01000010">
    <property type="protein sequence ID" value="SHJ04903.1"/>
    <property type="molecule type" value="Genomic_DNA"/>
</dbReference>
<keyword evidence="3" id="KW-1185">Reference proteome</keyword>
<evidence type="ECO:0000313" key="2">
    <source>
        <dbReference type="EMBL" id="SHJ04903.1"/>
    </source>
</evidence>
<dbReference type="OrthoDB" id="9806579at2"/>
<dbReference type="RefSeq" id="WP_072764231.1">
    <property type="nucleotide sequence ID" value="NZ_FQYX01000010.1"/>
</dbReference>
<dbReference type="InterPro" id="IPR015890">
    <property type="entry name" value="Chorismate_C"/>
</dbReference>
<name>A0A1M6G4S6_9FLAO</name>
<sequence length="372" mass="42747">MFLNFLDRIKDQLEKGYPLVAYRHPKEVTVKAIFQKDKELYFVEDFRESGFVFAPFDGEQSPVLLKKDEFLSVAYPQENKLLNETTIFSEFDDLDKDFHLQMIEKGLDEIAEGTLDKVVLSRKLEVDTVKTPLETFHALLRKYPSAFCYIWYHPSVGLWLGATPEMLLQTENKRFKTMSLAGTKLAVGEQGPQWDKKELEEQGMVTEFIEAALADKVTSMTVSDTTAVRAGNLWHLKTSVSGLIGSCGLKEIISALHPTPAVCGLPKLKAKTFILNNENYNREYYTGFLGELNFREDQRRPQPRRNQENRVYRTVKNKTALYVNLRCLQWQDKKVMIYVGGGITNGSVPEDEWKETKHKSGTMLNVLFNKNY</sequence>
<dbReference type="PANTHER" id="PTHR42839:SF2">
    <property type="entry name" value="ISOCHORISMATE SYNTHASE ENTC"/>
    <property type="match status" value="1"/>
</dbReference>
<dbReference type="Gene3D" id="3.60.120.10">
    <property type="entry name" value="Anthranilate synthase"/>
    <property type="match status" value="1"/>
</dbReference>
<organism evidence="2 3">
    <name type="scientific">Arenibacter nanhaiticus</name>
    <dbReference type="NCBI Taxonomy" id="558155"/>
    <lineage>
        <taxon>Bacteria</taxon>
        <taxon>Pseudomonadati</taxon>
        <taxon>Bacteroidota</taxon>
        <taxon>Flavobacteriia</taxon>
        <taxon>Flavobacteriales</taxon>
        <taxon>Flavobacteriaceae</taxon>
        <taxon>Arenibacter</taxon>
    </lineage>
</organism>
<dbReference type="STRING" id="558155.SAMN04487911_11027"/>
<protein>
    <submittedName>
        <fullName evidence="2">Isochorismate synthase</fullName>
    </submittedName>
</protein>
<dbReference type="PANTHER" id="PTHR42839">
    <property type="entry name" value="ISOCHORISMATE SYNTHASE ENTC"/>
    <property type="match status" value="1"/>
</dbReference>
<feature type="domain" description="Chorismate-utilising enzyme C-terminal" evidence="1">
    <location>
        <begin position="99"/>
        <end position="296"/>
    </location>
</feature>
<dbReference type="InterPro" id="IPR005801">
    <property type="entry name" value="ADC_synthase"/>
</dbReference>
<evidence type="ECO:0000313" key="3">
    <source>
        <dbReference type="Proteomes" id="UP000184231"/>
    </source>
</evidence>
<proteinExistence type="predicted"/>
<reference evidence="3" key="1">
    <citation type="submission" date="2016-11" db="EMBL/GenBank/DDBJ databases">
        <authorList>
            <person name="Varghese N."/>
            <person name="Submissions S."/>
        </authorList>
    </citation>
    <scope>NUCLEOTIDE SEQUENCE [LARGE SCALE GENOMIC DNA]</scope>
    <source>
        <strain evidence="3">CGMCC 1.8863</strain>
    </source>
</reference>
<evidence type="ECO:0000259" key="1">
    <source>
        <dbReference type="Pfam" id="PF00425"/>
    </source>
</evidence>
<gene>
    <name evidence="2" type="ORF">SAMN04487911_11027</name>
</gene>